<accession>A0AB33XU52</accession>
<name>A0AB33XU52_LACRH</name>
<evidence type="ECO:0008006" key="3">
    <source>
        <dbReference type="Google" id="ProtNLM"/>
    </source>
</evidence>
<gene>
    <name evidence="1" type="ORF">LRHMDP3_1533</name>
</gene>
<comment type="caution">
    <text evidence="1">The sequence shown here is derived from an EMBL/GenBank/DDBJ whole genome shotgun (WGS) entry which is preliminary data.</text>
</comment>
<sequence length="51" mass="6139">MHQSTLKIAQRLPSFILTYIDWQQHRHFTNSRKPKEKRSLFRLTEKVTAGN</sequence>
<evidence type="ECO:0000313" key="2">
    <source>
        <dbReference type="Proteomes" id="UP000009352"/>
    </source>
</evidence>
<organism evidence="1 2">
    <name type="scientific">Lacticaseibacillus rhamnosus LRHMDP3</name>
    <dbReference type="NCBI Taxonomy" id="1203259"/>
    <lineage>
        <taxon>Bacteria</taxon>
        <taxon>Bacillati</taxon>
        <taxon>Bacillota</taxon>
        <taxon>Bacilli</taxon>
        <taxon>Lactobacillales</taxon>
        <taxon>Lactobacillaceae</taxon>
        <taxon>Lacticaseibacillus</taxon>
    </lineage>
</organism>
<reference evidence="1 2" key="1">
    <citation type="journal article" date="2013" name="Genome Announc.">
        <title>Draft Genome Sequence of Staphylococcus simulans UMC-CNS-990, Isolated from a Case of Chronic Bovine Mastitis.</title>
        <authorList>
            <person name="Calcutt M.J."/>
            <person name="Foecking M.F."/>
            <person name="Hsieh H.Y."/>
            <person name="Perry J."/>
            <person name="Stewart G.C."/>
            <person name="Middleton J.R."/>
        </authorList>
    </citation>
    <scope>NUCLEOTIDE SEQUENCE [LARGE SCALE GENOMIC DNA]</scope>
    <source>
        <strain evidence="1 2">LRHMDP3</strain>
    </source>
</reference>
<proteinExistence type="predicted"/>
<protein>
    <recommendedName>
        <fullName evidence="3">Mobile element protein</fullName>
    </recommendedName>
</protein>
<dbReference type="AlphaFoldDB" id="A0AB33XU52"/>
<dbReference type="EMBL" id="AMQX01000007">
    <property type="protein sequence ID" value="EKS50784.1"/>
    <property type="molecule type" value="Genomic_DNA"/>
</dbReference>
<dbReference type="Proteomes" id="UP000009352">
    <property type="component" value="Unassembled WGS sequence"/>
</dbReference>
<evidence type="ECO:0000313" key="1">
    <source>
        <dbReference type="EMBL" id="EKS50784.1"/>
    </source>
</evidence>